<dbReference type="PANTHER" id="PTHR35585">
    <property type="entry name" value="HHE DOMAIN PROTEIN (AFU_ORTHOLOGUE AFUA_4G00730)"/>
    <property type="match status" value="1"/>
</dbReference>
<keyword evidence="3" id="KW-0408">Iron</keyword>
<dbReference type="InterPro" id="IPR019251">
    <property type="entry name" value="DUF2231_TM"/>
</dbReference>
<dbReference type="Pfam" id="PF01814">
    <property type="entry name" value="Hemerythrin"/>
    <property type="match status" value="1"/>
</dbReference>
<dbReference type="CDD" id="cd03467">
    <property type="entry name" value="Rieske"/>
    <property type="match status" value="1"/>
</dbReference>
<evidence type="ECO:0000256" key="1">
    <source>
        <dbReference type="ARBA" id="ARBA00022714"/>
    </source>
</evidence>
<keyword evidence="5" id="KW-1133">Transmembrane helix</keyword>
<evidence type="ECO:0000256" key="5">
    <source>
        <dbReference type="SAM" id="Phobius"/>
    </source>
</evidence>
<comment type="caution">
    <text evidence="7">The sequence shown here is derived from an EMBL/GenBank/DDBJ whole genome shotgun (WGS) entry which is preliminary data.</text>
</comment>
<feature type="transmembrane region" description="Helical" evidence="5">
    <location>
        <begin position="68"/>
        <end position="85"/>
    </location>
</feature>
<feature type="transmembrane region" description="Helical" evidence="5">
    <location>
        <begin position="127"/>
        <end position="148"/>
    </location>
</feature>
<evidence type="ECO:0000313" key="8">
    <source>
        <dbReference type="Proteomes" id="UP001243009"/>
    </source>
</evidence>
<keyword evidence="5" id="KW-0472">Membrane</keyword>
<keyword evidence="5" id="KW-0812">Transmembrane</keyword>
<evidence type="ECO:0000256" key="2">
    <source>
        <dbReference type="ARBA" id="ARBA00022723"/>
    </source>
</evidence>
<dbReference type="Proteomes" id="UP001243009">
    <property type="component" value="Unassembled WGS sequence"/>
</dbReference>
<reference evidence="7 8" key="1">
    <citation type="submission" date="2023-08" db="EMBL/GenBank/DDBJ databases">
        <title>The draft genome sequence of Paracraurococcus sp. LOR1-02.</title>
        <authorList>
            <person name="Kingkaew E."/>
            <person name="Tanasupawat S."/>
        </authorList>
    </citation>
    <scope>NUCLEOTIDE SEQUENCE [LARGE SCALE GENOMIC DNA]</scope>
    <source>
        <strain evidence="7 8">LOR1-02</strain>
    </source>
</reference>
<proteinExistence type="predicted"/>
<dbReference type="CDD" id="cd12108">
    <property type="entry name" value="Hr-like"/>
    <property type="match status" value="1"/>
</dbReference>
<dbReference type="RefSeq" id="WP_305103227.1">
    <property type="nucleotide sequence ID" value="NZ_JAUTWS010000006.1"/>
</dbReference>
<feature type="transmembrane region" description="Helical" evidence="5">
    <location>
        <begin position="97"/>
        <end position="115"/>
    </location>
</feature>
<gene>
    <name evidence="7" type="ORF">Q7A36_08380</name>
</gene>
<keyword evidence="2" id="KW-0479">Metal-binding</keyword>
<evidence type="ECO:0000256" key="4">
    <source>
        <dbReference type="ARBA" id="ARBA00023014"/>
    </source>
</evidence>
<dbReference type="Pfam" id="PF00355">
    <property type="entry name" value="Rieske"/>
    <property type="match status" value="1"/>
</dbReference>
<dbReference type="PROSITE" id="PS51296">
    <property type="entry name" value="RIESKE"/>
    <property type="match status" value="1"/>
</dbReference>
<dbReference type="Gene3D" id="2.102.10.10">
    <property type="entry name" value="Rieske [2Fe-2S] iron-sulphur domain"/>
    <property type="match status" value="1"/>
</dbReference>
<evidence type="ECO:0000259" key="6">
    <source>
        <dbReference type="PROSITE" id="PS51296"/>
    </source>
</evidence>
<dbReference type="InterPro" id="IPR012312">
    <property type="entry name" value="Hemerythrin-like"/>
</dbReference>
<dbReference type="PANTHER" id="PTHR35585:SF1">
    <property type="entry name" value="HHE DOMAIN PROTEIN (AFU_ORTHOLOGUE AFUA_4G00730)"/>
    <property type="match status" value="1"/>
</dbReference>
<dbReference type="InterPro" id="IPR036922">
    <property type="entry name" value="Rieske_2Fe-2S_sf"/>
</dbReference>
<keyword evidence="4" id="KW-0411">Iron-sulfur</keyword>
<evidence type="ECO:0000256" key="3">
    <source>
        <dbReference type="ARBA" id="ARBA00023004"/>
    </source>
</evidence>
<dbReference type="SUPFAM" id="SSF50022">
    <property type="entry name" value="ISP domain"/>
    <property type="match status" value="1"/>
</dbReference>
<keyword evidence="8" id="KW-1185">Reference proteome</keyword>
<sequence length="487" mass="53155">MAGRQRGAEALVGRIEAAERLDPPGYAIGNALARPAQIAGRPARRLGNALHGTGYGHPVHPMLVTLPIGAWTLALGMDLLARLGLVRGRAVAQVADTALGAGAVGAVAAAATGIADWQYTDGRDRRLGLVHGLTNTTALGLMLLSLRLRAGGRRGAGQAASMAGWGAMALGGYLGGHLVYRRRVGVDHADRSPAPREWEAVLPLAELQEDRPRRVEVWDADTRQEIGIALVLHRGRVHAMGARCSHAGGPLDQGWVLEGRLVCPWHGSRYDLATGEPMDGPSTCPQPRYALRIRDGMVEIRREQEPGDEVVTRERVARAAGPQGGPRGRRADDVLREHHAMLRRMFARIEAMPREDPARRDLLRMLAQEMEIHEYVEDRLFYPAVRAVSEDVAVAHAEHRQLADLLAETLKLSTATPEFEAHLRALHAALDHHAGSEERSMFPEAERLGEARLREIGHALEALLEQARESRARQAFRALKVRLLEGV</sequence>
<feature type="transmembrane region" description="Helical" evidence="5">
    <location>
        <begin position="160"/>
        <end position="180"/>
    </location>
</feature>
<protein>
    <submittedName>
        <fullName evidence="7">Hemerythrin domain-containing protein</fullName>
    </submittedName>
</protein>
<dbReference type="InterPro" id="IPR017941">
    <property type="entry name" value="Rieske_2Fe-2S"/>
</dbReference>
<dbReference type="EMBL" id="JAUTWS010000006">
    <property type="protein sequence ID" value="MDO9708356.1"/>
    <property type="molecule type" value="Genomic_DNA"/>
</dbReference>
<dbReference type="Gene3D" id="1.20.120.520">
    <property type="entry name" value="nmb1532 protein domain like"/>
    <property type="match status" value="1"/>
</dbReference>
<keyword evidence="1" id="KW-0001">2Fe-2S</keyword>
<dbReference type="Pfam" id="PF09990">
    <property type="entry name" value="DUF2231"/>
    <property type="match status" value="1"/>
</dbReference>
<organism evidence="7 8">
    <name type="scientific">Paracraurococcus lichenis</name>
    <dbReference type="NCBI Taxonomy" id="3064888"/>
    <lineage>
        <taxon>Bacteria</taxon>
        <taxon>Pseudomonadati</taxon>
        <taxon>Pseudomonadota</taxon>
        <taxon>Alphaproteobacteria</taxon>
        <taxon>Acetobacterales</taxon>
        <taxon>Roseomonadaceae</taxon>
        <taxon>Paracraurococcus</taxon>
    </lineage>
</organism>
<feature type="domain" description="Rieske" evidence="6">
    <location>
        <begin position="199"/>
        <end position="300"/>
    </location>
</feature>
<accession>A0ABT9DWS7</accession>
<evidence type="ECO:0000313" key="7">
    <source>
        <dbReference type="EMBL" id="MDO9708356.1"/>
    </source>
</evidence>
<name>A0ABT9DWS7_9PROT</name>